<reference evidence="3" key="1">
    <citation type="submission" date="2021-12" db="EMBL/GenBank/DDBJ databases">
        <authorList>
            <person name="King R."/>
        </authorList>
    </citation>
    <scope>NUCLEOTIDE SEQUENCE</scope>
</reference>
<dbReference type="EMBL" id="OU963912">
    <property type="protein sequence ID" value="CAH0401481.1"/>
    <property type="molecule type" value="Genomic_DNA"/>
</dbReference>
<evidence type="ECO:0000313" key="3">
    <source>
        <dbReference type="EMBL" id="CAH0401481.1"/>
    </source>
</evidence>
<sequence>MSTQRTPPQTPLVAATAMLTRSESDRNISASTRAESADALNVIHRYKRSRCETDFDLDVMTEMRKLFSELKTQQDKKFEALQTTVSTISKQNEEISASAILISQLYDDMKVKLDTLERERNTHLAYIQSLEERIDSLENRNRRSCIEFRNIPSNKTETKDDFTKMVVETGKVIQVPIQTSDIRDAYRTYTKSYQGPIVIDFVNVILKEKFLSSVKKYNTENKSRLNTTVLQFDGPSKPIFISESLSLKFKKIFYMARDFAKAHDYRYCWSSHGKVYLRKKEGSPLHRIDCEAHLSQLIENDK</sequence>
<evidence type="ECO:0000256" key="1">
    <source>
        <dbReference type="SAM" id="Coils"/>
    </source>
</evidence>
<keyword evidence="1" id="KW-0175">Coiled coil</keyword>
<keyword evidence="4" id="KW-1185">Reference proteome</keyword>
<name>A0ABN8B3G0_CHISP</name>
<feature type="coiled-coil region" evidence="1">
    <location>
        <begin position="113"/>
        <end position="147"/>
    </location>
</feature>
<proteinExistence type="predicted"/>
<evidence type="ECO:0000259" key="2">
    <source>
        <dbReference type="Pfam" id="PF25298"/>
    </source>
</evidence>
<organism evidence="3 4">
    <name type="scientific">Chilo suppressalis</name>
    <name type="common">Asiatic rice borer moth</name>
    <dbReference type="NCBI Taxonomy" id="168631"/>
    <lineage>
        <taxon>Eukaryota</taxon>
        <taxon>Metazoa</taxon>
        <taxon>Ecdysozoa</taxon>
        <taxon>Arthropoda</taxon>
        <taxon>Hexapoda</taxon>
        <taxon>Insecta</taxon>
        <taxon>Pterygota</taxon>
        <taxon>Neoptera</taxon>
        <taxon>Endopterygota</taxon>
        <taxon>Lepidoptera</taxon>
        <taxon>Glossata</taxon>
        <taxon>Ditrysia</taxon>
        <taxon>Pyraloidea</taxon>
        <taxon>Crambidae</taxon>
        <taxon>Crambinae</taxon>
        <taxon>Chilo</taxon>
    </lineage>
</organism>
<accession>A0ABN8B3G0</accession>
<evidence type="ECO:0000313" key="4">
    <source>
        <dbReference type="Proteomes" id="UP001153292"/>
    </source>
</evidence>
<protein>
    <recommendedName>
        <fullName evidence="2">FP protein C-terminal domain-containing protein</fullName>
    </recommendedName>
</protein>
<dbReference type="Pfam" id="PF25298">
    <property type="entry name" value="Baculo_FP_2nd"/>
    <property type="match status" value="1"/>
</dbReference>
<dbReference type="InterPro" id="IPR057251">
    <property type="entry name" value="FP_C"/>
</dbReference>
<dbReference type="Proteomes" id="UP001153292">
    <property type="component" value="Chromosome 19"/>
</dbReference>
<feature type="domain" description="FP protein C-terminal" evidence="2">
    <location>
        <begin position="248"/>
        <end position="297"/>
    </location>
</feature>
<gene>
    <name evidence="3" type="ORF">CHILSU_LOCUS4707</name>
</gene>